<dbReference type="AlphaFoldDB" id="A0A6V2ER46"/>
<dbReference type="Pfam" id="PF00177">
    <property type="entry name" value="Ribosomal_S7"/>
    <property type="match status" value="1"/>
</dbReference>
<dbReference type="FunFam" id="1.10.455.10:FF:000002">
    <property type="entry name" value="40S ribosomal protein S5"/>
    <property type="match status" value="1"/>
</dbReference>
<sequence>MADVEEPVEQYEEGAEVGEEEYAEGEEILEEEEEVEYEVANAGPEVKLFGKWSFDEIEVRDISLVDYIACKGDHATYLPHTAGRYQKKRFRKASCPIVERLACCLMRKGRNAGKKLMAVRIVQHTLEIIHLLTDQNPIQVVVDAIINSGPREDSTRVGGAGVVRRQAVDMSPFRRVNYALYLLATGAREASFRNLKTMAECLAEELINAARGSSNSYAIKKKDEIERVSKSNR</sequence>
<gene>
    <name evidence="8" type="ORF">DBRI00130_LOCUS13818</name>
    <name evidence="7" type="ORF">DBRI1063_LOCUS24051</name>
</gene>
<evidence type="ECO:0000256" key="4">
    <source>
        <dbReference type="RuleBase" id="RU003619"/>
    </source>
</evidence>
<dbReference type="InterPro" id="IPR005716">
    <property type="entry name" value="Ribosomal_uS7_euk/arc"/>
</dbReference>
<dbReference type="NCBIfam" id="NF003106">
    <property type="entry name" value="PRK04027.1"/>
    <property type="match status" value="1"/>
</dbReference>
<evidence type="ECO:0000256" key="2">
    <source>
        <dbReference type="ARBA" id="ARBA00022980"/>
    </source>
</evidence>
<evidence type="ECO:0000256" key="1">
    <source>
        <dbReference type="ARBA" id="ARBA00007151"/>
    </source>
</evidence>
<comment type="similarity">
    <text evidence="1 4">Belongs to the universal ribosomal protein uS7 family.</text>
</comment>
<name>A0A6V2ER46_9STRA</name>
<dbReference type="EMBL" id="HBGN01037543">
    <property type="protein sequence ID" value="CAD9355532.1"/>
    <property type="molecule type" value="Transcribed_RNA"/>
</dbReference>
<organism evidence="7">
    <name type="scientific">Ditylum brightwellii</name>
    <dbReference type="NCBI Taxonomy" id="49249"/>
    <lineage>
        <taxon>Eukaryota</taxon>
        <taxon>Sar</taxon>
        <taxon>Stramenopiles</taxon>
        <taxon>Ochrophyta</taxon>
        <taxon>Bacillariophyta</taxon>
        <taxon>Mediophyceae</taxon>
        <taxon>Lithodesmiophycidae</taxon>
        <taxon>Lithodesmiales</taxon>
        <taxon>Lithodesmiaceae</taxon>
        <taxon>Ditylum</taxon>
    </lineage>
</organism>
<feature type="region of interest" description="Disordered" evidence="5">
    <location>
        <begin position="1"/>
        <end position="27"/>
    </location>
</feature>
<dbReference type="EMBL" id="HBNS01017290">
    <property type="protein sequence ID" value="CAE4605122.1"/>
    <property type="molecule type" value="Transcribed_RNA"/>
</dbReference>
<dbReference type="InterPro" id="IPR020606">
    <property type="entry name" value="Ribosomal_uS7_CS"/>
</dbReference>
<dbReference type="PROSITE" id="PS00052">
    <property type="entry name" value="RIBOSOMAL_S7"/>
    <property type="match status" value="1"/>
</dbReference>
<dbReference type="PIRSF" id="PIRSF002122">
    <property type="entry name" value="RPS7p_RPS7a_RPS5e_RPS7o"/>
    <property type="match status" value="1"/>
</dbReference>
<proteinExistence type="inferred from homology"/>
<keyword evidence="3 4" id="KW-0687">Ribonucleoprotein</keyword>
<evidence type="ECO:0000256" key="5">
    <source>
        <dbReference type="SAM" id="MobiDB-lite"/>
    </source>
</evidence>
<dbReference type="GO" id="GO:0015935">
    <property type="term" value="C:small ribosomal subunit"/>
    <property type="evidence" value="ECO:0007669"/>
    <property type="project" value="InterPro"/>
</dbReference>
<dbReference type="GO" id="GO:0003723">
    <property type="term" value="F:RNA binding"/>
    <property type="evidence" value="ECO:0007669"/>
    <property type="project" value="InterPro"/>
</dbReference>
<dbReference type="InterPro" id="IPR000235">
    <property type="entry name" value="Ribosomal_uS7"/>
</dbReference>
<keyword evidence="2 4" id="KW-0689">Ribosomal protein</keyword>
<accession>A0A6V2ER46</accession>
<evidence type="ECO:0000259" key="6">
    <source>
        <dbReference type="Pfam" id="PF00177"/>
    </source>
</evidence>
<dbReference type="Gene3D" id="1.10.455.10">
    <property type="entry name" value="Ribosomal protein S7 domain"/>
    <property type="match status" value="1"/>
</dbReference>
<evidence type="ECO:0000313" key="8">
    <source>
        <dbReference type="EMBL" id="CAE4605122.1"/>
    </source>
</evidence>
<evidence type="ECO:0000313" key="7">
    <source>
        <dbReference type="EMBL" id="CAD9355532.1"/>
    </source>
</evidence>
<protein>
    <recommendedName>
        <fullName evidence="6">Small ribosomal subunit protein uS7 domain-containing protein</fullName>
    </recommendedName>
</protein>
<dbReference type="GO" id="GO:0006412">
    <property type="term" value="P:translation"/>
    <property type="evidence" value="ECO:0007669"/>
    <property type="project" value="InterPro"/>
</dbReference>
<dbReference type="PANTHER" id="PTHR11205">
    <property type="entry name" value="RIBOSOMAL PROTEIN S7"/>
    <property type="match status" value="1"/>
</dbReference>
<dbReference type="GO" id="GO:0003735">
    <property type="term" value="F:structural constituent of ribosome"/>
    <property type="evidence" value="ECO:0007669"/>
    <property type="project" value="InterPro"/>
</dbReference>
<dbReference type="CDD" id="cd14867">
    <property type="entry name" value="uS7_Eukaryote"/>
    <property type="match status" value="1"/>
</dbReference>
<dbReference type="InterPro" id="IPR023798">
    <property type="entry name" value="Ribosomal_uS7_dom"/>
</dbReference>
<dbReference type="NCBIfam" id="TIGR01028">
    <property type="entry name" value="uS7_euk_arch"/>
    <property type="match status" value="1"/>
</dbReference>
<feature type="domain" description="Small ribosomal subunit protein uS7" evidence="6">
    <location>
        <begin position="75"/>
        <end position="233"/>
    </location>
</feature>
<dbReference type="SUPFAM" id="SSF47973">
    <property type="entry name" value="Ribosomal protein S7"/>
    <property type="match status" value="1"/>
</dbReference>
<reference evidence="7" key="1">
    <citation type="submission" date="2021-01" db="EMBL/GenBank/DDBJ databases">
        <authorList>
            <person name="Corre E."/>
            <person name="Pelletier E."/>
            <person name="Niang G."/>
            <person name="Scheremetjew M."/>
            <person name="Finn R."/>
            <person name="Kale V."/>
            <person name="Holt S."/>
            <person name="Cochrane G."/>
            <person name="Meng A."/>
            <person name="Brown T."/>
            <person name="Cohen L."/>
        </authorList>
    </citation>
    <scope>NUCLEOTIDE SEQUENCE</scope>
    <source>
        <strain evidence="8">GSO104</strain>
        <strain evidence="7">Pop2</strain>
    </source>
</reference>
<dbReference type="InterPro" id="IPR036823">
    <property type="entry name" value="Ribosomal_uS7_dom_sf"/>
</dbReference>
<evidence type="ECO:0000256" key="3">
    <source>
        <dbReference type="ARBA" id="ARBA00023274"/>
    </source>
</evidence>